<name>A0A075UNJ8_9PSEU</name>
<sequence length="64" mass="7173">MELVVIAGLAMLLGAGAGWLVSARWHQRRQAELVHFAQAWEYARYAGYVSTHRYPNGTGAPFLR</sequence>
<gene>
    <name evidence="1" type="ORF">AJAP_07765</name>
</gene>
<reference evidence="1 2" key="1">
    <citation type="journal article" date="2014" name="J. Biotechnol.">
        <title>Complete genome sequence of the actinobacterium Amycolatopsis japonica MG417-CF17(T) (=DSM 44213T) producing (S,S)-N,N'-ethylenediaminedisuccinic acid.</title>
        <authorList>
            <person name="Stegmann E."/>
            <person name="Albersmeier A."/>
            <person name="Spohn M."/>
            <person name="Gert H."/>
            <person name="Weber T."/>
            <person name="Wohlleben W."/>
            <person name="Kalinowski J."/>
            <person name="Ruckert C."/>
        </authorList>
    </citation>
    <scope>NUCLEOTIDE SEQUENCE [LARGE SCALE GENOMIC DNA]</scope>
    <source>
        <strain evidence="2">MG417-CF17 (DSM 44213)</strain>
    </source>
</reference>
<keyword evidence="2" id="KW-1185">Reference proteome</keyword>
<dbReference type="RefSeq" id="WP_038509242.1">
    <property type="nucleotide sequence ID" value="NZ_CP008953.1"/>
</dbReference>
<evidence type="ECO:0000313" key="1">
    <source>
        <dbReference type="EMBL" id="AIG74463.1"/>
    </source>
</evidence>
<dbReference type="EMBL" id="CP008953">
    <property type="protein sequence ID" value="AIG74463.1"/>
    <property type="molecule type" value="Genomic_DNA"/>
</dbReference>
<dbReference type="AlphaFoldDB" id="A0A075UNJ8"/>
<protein>
    <submittedName>
        <fullName evidence="1">Putative membrane protein</fullName>
    </submittedName>
</protein>
<evidence type="ECO:0000313" key="2">
    <source>
        <dbReference type="Proteomes" id="UP000028492"/>
    </source>
</evidence>
<accession>A0A075UNJ8</accession>
<organism evidence="1 2">
    <name type="scientific">Amycolatopsis japonica</name>
    <dbReference type="NCBI Taxonomy" id="208439"/>
    <lineage>
        <taxon>Bacteria</taxon>
        <taxon>Bacillati</taxon>
        <taxon>Actinomycetota</taxon>
        <taxon>Actinomycetes</taxon>
        <taxon>Pseudonocardiales</taxon>
        <taxon>Pseudonocardiaceae</taxon>
        <taxon>Amycolatopsis</taxon>
        <taxon>Amycolatopsis japonica group</taxon>
    </lineage>
</organism>
<dbReference type="HOGENOM" id="CLU_2857805_0_0_11"/>
<dbReference type="Proteomes" id="UP000028492">
    <property type="component" value="Chromosome"/>
</dbReference>
<proteinExistence type="predicted"/>
<dbReference type="KEGG" id="aja:AJAP_07765"/>